<dbReference type="eggNOG" id="KOG1939">
    <property type="taxonomic scope" value="Eukaryota"/>
</dbReference>
<dbReference type="OrthoDB" id="3643at2759"/>
<dbReference type="EMBL" id="JH971386">
    <property type="protein sequence ID" value="EKM82930.1"/>
    <property type="molecule type" value="Genomic_DNA"/>
</dbReference>
<dbReference type="GO" id="GO:0005829">
    <property type="term" value="C:cytosol"/>
    <property type="evidence" value="ECO:0007669"/>
    <property type="project" value="TreeGrafter"/>
</dbReference>
<proteinExistence type="inferred from homology"/>
<dbReference type="Proteomes" id="UP000008493">
    <property type="component" value="Unassembled WGS sequence"/>
</dbReference>
<dbReference type="HOGENOM" id="CLU_002157_2_0_1"/>
<dbReference type="RefSeq" id="XP_007326815.1">
    <property type="nucleotide sequence ID" value="XM_007326753.1"/>
</dbReference>
<organism evidence="6 7">
    <name type="scientific">Agaricus bisporus var. burnettii (strain JB137-S8 / ATCC MYA-4627 / FGSC 10392)</name>
    <name type="common">White button mushroom</name>
    <dbReference type="NCBI Taxonomy" id="597362"/>
    <lineage>
        <taxon>Eukaryota</taxon>
        <taxon>Fungi</taxon>
        <taxon>Dikarya</taxon>
        <taxon>Basidiomycota</taxon>
        <taxon>Agaricomycotina</taxon>
        <taxon>Agaricomycetes</taxon>
        <taxon>Agaricomycetidae</taxon>
        <taxon>Agaricales</taxon>
        <taxon>Agaricineae</taxon>
        <taxon>Agaricaceae</taxon>
        <taxon>Agaricus</taxon>
    </lineage>
</organism>
<dbReference type="InterPro" id="IPR002821">
    <property type="entry name" value="Hydantoinase_A"/>
</dbReference>
<dbReference type="GO" id="GO:0006749">
    <property type="term" value="P:glutathione metabolic process"/>
    <property type="evidence" value="ECO:0007669"/>
    <property type="project" value="TreeGrafter"/>
</dbReference>
<dbReference type="KEGG" id="abp:AGABI1DRAFT125403"/>
<feature type="domain" description="Hydantoinase A/oxoprolinase" evidence="2">
    <location>
        <begin position="214"/>
        <end position="500"/>
    </location>
</feature>
<dbReference type="PANTHER" id="PTHR11365:SF23">
    <property type="entry name" value="HYPOTHETICAL 5-OXOPROLINASE (EUROFUNG)-RELATED"/>
    <property type="match status" value="1"/>
</dbReference>
<feature type="domain" description="Hydantoinase/oxoprolinase N-terminal" evidence="4">
    <location>
        <begin position="11"/>
        <end position="193"/>
    </location>
</feature>
<name>K5Y4H0_AGABU</name>
<evidence type="ECO:0000259" key="4">
    <source>
        <dbReference type="Pfam" id="PF05378"/>
    </source>
</evidence>
<dbReference type="Pfam" id="PF02538">
    <property type="entry name" value="Hydantoinase_B"/>
    <property type="match status" value="1"/>
</dbReference>
<dbReference type="InterPro" id="IPR043129">
    <property type="entry name" value="ATPase_NBD"/>
</dbReference>
<dbReference type="STRING" id="597362.K5Y4H0"/>
<feature type="domain" description="Hydantoinase B/oxoprolinase" evidence="3">
    <location>
        <begin position="694"/>
        <end position="1232"/>
    </location>
</feature>
<evidence type="ECO:0000259" key="5">
    <source>
        <dbReference type="Pfam" id="PF19278"/>
    </source>
</evidence>
<dbReference type="InterPro" id="IPR003692">
    <property type="entry name" value="Hydantoinase_B"/>
</dbReference>
<dbReference type="Pfam" id="PF19278">
    <property type="entry name" value="Hydant_A_C"/>
    <property type="match status" value="1"/>
</dbReference>
<comment type="similarity">
    <text evidence="1">Belongs to the oxoprolinase family.</text>
</comment>
<dbReference type="InterPro" id="IPR045079">
    <property type="entry name" value="Oxoprolinase-like"/>
</dbReference>
<evidence type="ECO:0008006" key="8">
    <source>
        <dbReference type="Google" id="ProtNLM"/>
    </source>
</evidence>
<reference evidence="7" key="1">
    <citation type="journal article" date="2012" name="Proc. Natl. Acad. Sci. U.S.A.">
        <title>Genome sequence of the button mushroom Agaricus bisporus reveals mechanisms governing adaptation to a humic-rich ecological niche.</title>
        <authorList>
            <person name="Morin E."/>
            <person name="Kohler A."/>
            <person name="Baker A.R."/>
            <person name="Foulongne-Oriol M."/>
            <person name="Lombard V."/>
            <person name="Nagy L.G."/>
            <person name="Ohm R.A."/>
            <person name="Patyshakuliyeva A."/>
            <person name="Brun A."/>
            <person name="Aerts A.L."/>
            <person name="Bailey A.M."/>
            <person name="Billette C."/>
            <person name="Coutinho P.M."/>
            <person name="Deakin G."/>
            <person name="Doddapaneni H."/>
            <person name="Floudas D."/>
            <person name="Grimwood J."/>
            <person name="Hilden K."/>
            <person name="Kuees U."/>
            <person name="LaButti K.M."/>
            <person name="Lapidus A."/>
            <person name="Lindquist E.A."/>
            <person name="Lucas S.M."/>
            <person name="Murat C."/>
            <person name="Riley R.W."/>
            <person name="Salamov A.A."/>
            <person name="Schmutz J."/>
            <person name="Subramanian V."/>
            <person name="Woesten H.A.B."/>
            <person name="Xu J."/>
            <person name="Eastwood D.C."/>
            <person name="Foster G.D."/>
            <person name="Sonnenberg A.S."/>
            <person name="Cullen D."/>
            <person name="de Vries R.P."/>
            <person name="Lundell T."/>
            <person name="Hibbett D.S."/>
            <person name="Henrissat B."/>
            <person name="Burton K.S."/>
            <person name="Kerrigan R.W."/>
            <person name="Challen M.P."/>
            <person name="Grigoriev I.V."/>
            <person name="Martin F."/>
        </authorList>
    </citation>
    <scope>NUCLEOTIDE SEQUENCE [LARGE SCALE GENOMIC DNA]</scope>
    <source>
        <strain evidence="7">JB137-S8 / ATCC MYA-4627 / FGSC 10392</strain>
    </source>
</reference>
<dbReference type="Pfam" id="PF01968">
    <property type="entry name" value="Hydantoinase_A"/>
    <property type="match status" value="1"/>
</dbReference>
<protein>
    <recommendedName>
        <fullName evidence="8">5-oxoprolinase</fullName>
    </recommendedName>
</protein>
<evidence type="ECO:0000259" key="2">
    <source>
        <dbReference type="Pfam" id="PF01968"/>
    </source>
</evidence>
<evidence type="ECO:0000313" key="7">
    <source>
        <dbReference type="Proteomes" id="UP000008493"/>
    </source>
</evidence>
<dbReference type="InParanoid" id="K5Y4H0"/>
<sequence length="1346" mass="147624">MRMTDQGVWKLGIDVGGTFTDAVLYHESTGEIYKAKVPSTPQDQSEGVLSAIASLRSQVPDGDNIKIASLNHGTTVATNAVLEGKGASVALLVTEGYKDILQIRRSHVPGGLAGWITWSKPEPLAPLELTIEVPGRISSSGEVVRPFDAELLRTRLQKLKNSKTRPESITISLINSFANPTHERQVAQLVRTEFPGIPLSLSSDVLPEIMEYERTVTTVANAYVKPVVHRYLANLETALKDIPVNVLRSDGGLSGASIAKEHCATLLYSGPAGGVTGVINQVARRTKYKNLMSFDMGGTSTDVCLIENGKAELRRESTIGDLTIRAPSIDVRTVGAGGGSIASVAEISGALRVGPESAGAIPGPACYSKGGNKATVTDALAVLGYLPPALLGGSFHLDVNAAFKVIEENIVKPMKLATAVEAAEGIIRIALEKVHGSLRSVSVEKGKDPRDYNLVSFGGAGGLVACELAKICGVAYPLIIPPSPGVLCALGEAYTGIRHEISTTMIHKLKDMNVSDFQGACDNLKTRVSSVLLEQNIMDFAIGFEVDLRFHRQATNLPVSFEQQEVIDHENHVSLFTFALDLDVEMVNLRAFAQEKTREIKTQPLEQGDNPEVENTLQLTSLYYGGRKYDEVPIIDRDRLRSGNVLKGPCVIYETDSTTFLAPGHRAEIDHVANILIWPDISERIPLGVSSTFDPIVVQLVEAGLQNVRTEMDTLIMRVAMSPAMREQPLEMVHIRGKWSVVNLEASYQHAQAFLHRGRSLSKKVKSHFLAAESTDQCSYTWLGDIFLTNDPYSCSNAISHLNDFLVINPVHYRGKLVAWIANIGHFTDIGSSVPGSMPSHARTIHEDGIQIPLCKLYSRNTLNTAVFKIIERNSRKPDFTRSDLIALVAATKIAARRIKEMCERFGTDAYEHALDILLTRNKLAVGKIIKTTLSSEKVHFEDYIDDDGHGTGPWRIACTMWKEVNGEGDHVVVLDFDGTDPQSDKSVNFALSHEMLKMFVVYYLLTVFDPTTIVNDGSFELIQIKVPEGTLLNPVWPAALSGRTPLIGRLFDVLGAIFGQRTPEFLSAAGYSDSPHFFFSGWNRMGEWFQLYQIGFGGIPGRPHGDGPDGHSMWPSMRSVPNEFLESYLPLRTVPDSGGEGLYRGGNAMRIDYVFLDSGNVSVHDDRWYTKPWGVNGGGVGARSRKTLVRYSVNQDSPPREIIESKKDFLEVSAGDVLEWVTWGGGGYGDPLQRDPHLVAKEVQRGLVADATRYGVCLDAAGDVDLEATKILRLEMKPQQDLLSKEIFNRGGSMKELRDRCLEETGLPPPVLPSGRNLRGPITQIPHLRELQERRKREDALLYQA</sequence>
<feature type="domain" description="Acetophenone carboxylase-like C-terminal" evidence="5">
    <location>
        <begin position="585"/>
        <end position="671"/>
    </location>
</feature>
<dbReference type="InterPro" id="IPR008040">
    <property type="entry name" value="Hydant_A_N"/>
</dbReference>
<dbReference type="InterPro" id="IPR049517">
    <property type="entry name" value="ACX-like_C"/>
</dbReference>
<dbReference type="GeneID" id="18826304"/>
<evidence type="ECO:0000259" key="3">
    <source>
        <dbReference type="Pfam" id="PF02538"/>
    </source>
</evidence>
<dbReference type="PANTHER" id="PTHR11365">
    <property type="entry name" value="5-OXOPROLINASE RELATED"/>
    <property type="match status" value="1"/>
</dbReference>
<evidence type="ECO:0000256" key="1">
    <source>
        <dbReference type="ARBA" id="ARBA00010403"/>
    </source>
</evidence>
<evidence type="ECO:0000313" key="6">
    <source>
        <dbReference type="EMBL" id="EKM82930.1"/>
    </source>
</evidence>
<keyword evidence="7" id="KW-1185">Reference proteome</keyword>
<dbReference type="GO" id="GO:0017168">
    <property type="term" value="F:5-oxoprolinase (ATP-hydrolyzing) activity"/>
    <property type="evidence" value="ECO:0007669"/>
    <property type="project" value="TreeGrafter"/>
</dbReference>
<dbReference type="OMA" id="WYRSDLT"/>
<dbReference type="SUPFAM" id="SSF53067">
    <property type="entry name" value="Actin-like ATPase domain"/>
    <property type="match status" value="1"/>
</dbReference>
<gene>
    <name evidence="6" type="ORF">AGABI1DRAFT_125403</name>
</gene>
<dbReference type="Pfam" id="PF05378">
    <property type="entry name" value="Hydant_A_N"/>
    <property type="match status" value="1"/>
</dbReference>
<accession>K5Y4H0</accession>